<gene>
    <name evidence="1" type="ORF">ACFW88_36330</name>
</gene>
<keyword evidence="2" id="KW-1185">Reference proteome</keyword>
<dbReference type="Proteomes" id="UP001599756">
    <property type="component" value="Unassembled WGS sequence"/>
</dbReference>
<sequence>MLYEFRLTGESSQMPRDLFPELTAAPSRPPGTVCVGDVVDDGHLHGLFLRLRHAGLLLVEMRPLITPTLAKCPGTQGVADGSLNARGGGSGG</sequence>
<comment type="caution">
    <text evidence="1">The sequence shown here is derived from an EMBL/GenBank/DDBJ whole genome shotgun (WGS) entry which is preliminary data.</text>
</comment>
<organism evidence="1 2">
    <name type="scientific">Streptomyces anandii</name>
    <dbReference type="NCBI Taxonomy" id="285454"/>
    <lineage>
        <taxon>Bacteria</taxon>
        <taxon>Bacillati</taxon>
        <taxon>Actinomycetota</taxon>
        <taxon>Actinomycetes</taxon>
        <taxon>Kitasatosporales</taxon>
        <taxon>Streptomycetaceae</taxon>
        <taxon>Streptomyces</taxon>
    </lineage>
</organism>
<name>A0ABW6HH04_9ACTN</name>
<proteinExistence type="predicted"/>
<accession>A0ABW6HH04</accession>
<dbReference type="RefSeq" id="WP_381843571.1">
    <property type="nucleotide sequence ID" value="NZ_JBHYTS010000159.1"/>
</dbReference>
<reference evidence="1 2" key="1">
    <citation type="submission" date="2024-09" db="EMBL/GenBank/DDBJ databases">
        <title>The Natural Products Discovery Center: Release of the First 8490 Sequenced Strains for Exploring Actinobacteria Biosynthetic Diversity.</title>
        <authorList>
            <person name="Kalkreuter E."/>
            <person name="Kautsar S.A."/>
            <person name="Yang D."/>
            <person name="Bader C.D."/>
            <person name="Teijaro C.N."/>
            <person name="Fluegel L."/>
            <person name="Davis C.M."/>
            <person name="Simpson J.R."/>
            <person name="Lauterbach L."/>
            <person name="Steele A.D."/>
            <person name="Gui C."/>
            <person name="Meng S."/>
            <person name="Li G."/>
            <person name="Viehrig K."/>
            <person name="Ye F."/>
            <person name="Su P."/>
            <person name="Kiefer A.F."/>
            <person name="Nichols A."/>
            <person name="Cepeda A.J."/>
            <person name="Yan W."/>
            <person name="Fan B."/>
            <person name="Jiang Y."/>
            <person name="Adhikari A."/>
            <person name="Zheng C.-J."/>
            <person name="Schuster L."/>
            <person name="Cowan T.M."/>
            <person name="Smanski M.J."/>
            <person name="Chevrette M.G."/>
            <person name="De Carvalho L.P.S."/>
            <person name="Shen B."/>
        </authorList>
    </citation>
    <scope>NUCLEOTIDE SEQUENCE [LARGE SCALE GENOMIC DNA]</scope>
    <source>
        <strain evidence="1 2">NPDC059500</strain>
    </source>
</reference>
<evidence type="ECO:0000313" key="2">
    <source>
        <dbReference type="Proteomes" id="UP001599756"/>
    </source>
</evidence>
<dbReference type="EMBL" id="JBHYTS010000159">
    <property type="protein sequence ID" value="MFE1755935.1"/>
    <property type="molecule type" value="Genomic_DNA"/>
</dbReference>
<protein>
    <submittedName>
        <fullName evidence="1">Uncharacterized protein</fullName>
    </submittedName>
</protein>
<evidence type="ECO:0000313" key="1">
    <source>
        <dbReference type="EMBL" id="MFE1755935.1"/>
    </source>
</evidence>